<keyword evidence="3 5" id="KW-1133">Transmembrane helix</keyword>
<dbReference type="AlphaFoldDB" id="A0A0G0KK27"/>
<evidence type="ECO:0000256" key="5">
    <source>
        <dbReference type="SAM" id="Phobius"/>
    </source>
</evidence>
<gene>
    <name evidence="7" type="ORF">US96_C0003G0013</name>
</gene>
<feature type="transmembrane region" description="Helical" evidence="5">
    <location>
        <begin position="75"/>
        <end position="96"/>
    </location>
</feature>
<feature type="transmembrane region" description="Helical" evidence="5">
    <location>
        <begin position="232"/>
        <end position="254"/>
    </location>
</feature>
<dbReference type="Proteomes" id="UP000034181">
    <property type="component" value="Unassembled WGS sequence"/>
</dbReference>
<evidence type="ECO:0000256" key="4">
    <source>
        <dbReference type="ARBA" id="ARBA00023136"/>
    </source>
</evidence>
<evidence type="ECO:0000313" key="8">
    <source>
        <dbReference type="Proteomes" id="UP000034181"/>
    </source>
</evidence>
<evidence type="ECO:0000259" key="6">
    <source>
        <dbReference type="Pfam" id="PF01699"/>
    </source>
</evidence>
<evidence type="ECO:0000256" key="3">
    <source>
        <dbReference type="ARBA" id="ARBA00022989"/>
    </source>
</evidence>
<dbReference type="InterPro" id="IPR004837">
    <property type="entry name" value="NaCa_Exmemb"/>
</dbReference>
<protein>
    <submittedName>
        <fullName evidence="7">Na+/Ca+ antiporter, CaCA family</fullName>
    </submittedName>
</protein>
<evidence type="ECO:0000313" key="7">
    <source>
        <dbReference type="EMBL" id="KKQ75855.1"/>
    </source>
</evidence>
<feature type="domain" description="Sodium/calcium exchanger membrane region" evidence="6">
    <location>
        <begin position="165"/>
        <end position="303"/>
    </location>
</feature>
<sequence length="306" mass="33492">MINIVDTVIYIISFLAIWMGSQKIVSSIDKIARRAKISSFILSFVVLGLATSVPELAVGITAISQGKPDIFVGNLLGGISIIFLFIIPLLAILANGVAFNSNINHHKLLLCLFIAVTPLLFLLDKSLTQNEALLEIGFYVLAFMLIKQKASLPRGKLQFKFRDLAWAMAGLLTVYISANVLVEKTIEFAEIFSITPFLISLVIVSFGTNLPELFVAIQAVILRKKDVALGDYAGSALANVLFMGLFTFLLGGNLYIDRNFTPTLILISLGLLLFYYFASSKNSISRKEGFVLLGFYSVFVTSQALG</sequence>
<dbReference type="GO" id="GO:0008273">
    <property type="term" value="F:calcium, potassium:sodium antiporter activity"/>
    <property type="evidence" value="ECO:0007669"/>
    <property type="project" value="TreeGrafter"/>
</dbReference>
<keyword evidence="4 5" id="KW-0472">Membrane</keyword>
<dbReference type="GO" id="GO:0005262">
    <property type="term" value="F:calcium channel activity"/>
    <property type="evidence" value="ECO:0007669"/>
    <property type="project" value="TreeGrafter"/>
</dbReference>
<feature type="transmembrane region" description="Helical" evidence="5">
    <location>
        <begin position="164"/>
        <end position="182"/>
    </location>
</feature>
<feature type="transmembrane region" description="Helical" evidence="5">
    <location>
        <begin position="7"/>
        <end position="25"/>
    </location>
</feature>
<dbReference type="PANTHER" id="PTHR10846:SF8">
    <property type="entry name" value="INNER MEMBRANE PROTEIN YRBG"/>
    <property type="match status" value="1"/>
</dbReference>
<dbReference type="Pfam" id="PF01699">
    <property type="entry name" value="Na_Ca_ex"/>
    <property type="match status" value="2"/>
</dbReference>
<proteinExistence type="predicted"/>
<evidence type="ECO:0000256" key="1">
    <source>
        <dbReference type="ARBA" id="ARBA00004141"/>
    </source>
</evidence>
<accession>A0A0G0KK27</accession>
<evidence type="ECO:0000256" key="2">
    <source>
        <dbReference type="ARBA" id="ARBA00022692"/>
    </source>
</evidence>
<dbReference type="EMBL" id="LBUZ01000003">
    <property type="protein sequence ID" value="KKQ75855.1"/>
    <property type="molecule type" value="Genomic_DNA"/>
</dbReference>
<dbReference type="PANTHER" id="PTHR10846">
    <property type="entry name" value="SODIUM/POTASSIUM/CALCIUM EXCHANGER"/>
    <property type="match status" value="1"/>
</dbReference>
<dbReference type="InterPro" id="IPR044880">
    <property type="entry name" value="NCX_ion-bd_dom_sf"/>
</dbReference>
<dbReference type="InterPro" id="IPR004481">
    <property type="entry name" value="K/Na/Ca-exchanger"/>
</dbReference>
<feature type="domain" description="Sodium/calcium exchanger membrane region" evidence="6">
    <location>
        <begin position="7"/>
        <end position="142"/>
    </location>
</feature>
<organism evidence="7 8">
    <name type="scientific">Candidatus Woesebacteria bacterium GW2011_GWB1_38_5b</name>
    <dbReference type="NCBI Taxonomy" id="1618569"/>
    <lineage>
        <taxon>Bacteria</taxon>
        <taxon>Candidatus Woeseibacteriota</taxon>
    </lineage>
</organism>
<comment type="subcellular location">
    <subcellularLocation>
        <location evidence="1">Membrane</location>
        <topology evidence="1">Multi-pass membrane protein</topology>
    </subcellularLocation>
</comment>
<dbReference type="GO" id="GO:0005886">
    <property type="term" value="C:plasma membrane"/>
    <property type="evidence" value="ECO:0007669"/>
    <property type="project" value="TreeGrafter"/>
</dbReference>
<feature type="transmembrane region" description="Helical" evidence="5">
    <location>
        <begin position="108"/>
        <end position="124"/>
    </location>
</feature>
<feature type="transmembrane region" description="Helical" evidence="5">
    <location>
        <begin position="136"/>
        <end position="152"/>
    </location>
</feature>
<feature type="transmembrane region" description="Helical" evidence="5">
    <location>
        <begin position="194"/>
        <end position="220"/>
    </location>
</feature>
<reference evidence="7 8" key="1">
    <citation type="journal article" date="2015" name="Nature">
        <title>rRNA introns, odd ribosomes, and small enigmatic genomes across a large radiation of phyla.</title>
        <authorList>
            <person name="Brown C.T."/>
            <person name="Hug L.A."/>
            <person name="Thomas B.C."/>
            <person name="Sharon I."/>
            <person name="Castelle C.J."/>
            <person name="Singh A."/>
            <person name="Wilkins M.J."/>
            <person name="Williams K.H."/>
            <person name="Banfield J.F."/>
        </authorList>
    </citation>
    <scope>NUCLEOTIDE SEQUENCE [LARGE SCALE GENOMIC DNA]</scope>
</reference>
<feature type="transmembrane region" description="Helical" evidence="5">
    <location>
        <begin position="37"/>
        <end position="63"/>
    </location>
</feature>
<comment type="caution">
    <text evidence="7">The sequence shown here is derived from an EMBL/GenBank/DDBJ whole genome shotgun (WGS) entry which is preliminary data.</text>
</comment>
<dbReference type="Gene3D" id="1.20.1420.30">
    <property type="entry name" value="NCX, central ion-binding region"/>
    <property type="match status" value="2"/>
</dbReference>
<keyword evidence="2 5" id="KW-0812">Transmembrane</keyword>
<name>A0A0G0KK27_9BACT</name>
<dbReference type="GO" id="GO:0006874">
    <property type="term" value="P:intracellular calcium ion homeostasis"/>
    <property type="evidence" value="ECO:0007669"/>
    <property type="project" value="TreeGrafter"/>
</dbReference>
<feature type="transmembrane region" description="Helical" evidence="5">
    <location>
        <begin position="260"/>
        <end position="277"/>
    </location>
</feature>